<dbReference type="PANTHER" id="PTHR36113">
    <property type="entry name" value="LYASE, PUTATIVE-RELATED-RELATED"/>
    <property type="match status" value="1"/>
</dbReference>
<reference evidence="1 2" key="1">
    <citation type="submission" date="2016-11" db="EMBL/GenBank/DDBJ databases">
        <authorList>
            <person name="Jaros S."/>
            <person name="Januszkiewicz K."/>
            <person name="Wedrychowicz H."/>
        </authorList>
    </citation>
    <scope>NUCLEOTIDE SEQUENCE [LARGE SCALE GENOMIC DNA]</scope>
    <source>
        <strain evidence="1 2">DSM 44666</strain>
    </source>
</reference>
<protein>
    <recommendedName>
        <fullName evidence="3">Glyoxalase/Bleomycin resistance protein/Dioxygenase superfamily protein</fullName>
    </recommendedName>
</protein>
<dbReference type="AlphaFoldDB" id="A0A1M4SXD9"/>
<dbReference type="Proteomes" id="UP000184476">
    <property type="component" value="Unassembled WGS sequence"/>
</dbReference>
<evidence type="ECO:0000313" key="1">
    <source>
        <dbReference type="EMBL" id="SHE36874.1"/>
    </source>
</evidence>
<organism evidence="1 2">
    <name type="scientific">Seinonella peptonophila</name>
    <dbReference type="NCBI Taxonomy" id="112248"/>
    <lineage>
        <taxon>Bacteria</taxon>
        <taxon>Bacillati</taxon>
        <taxon>Bacillota</taxon>
        <taxon>Bacilli</taxon>
        <taxon>Bacillales</taxon>
        <taxon>Thermoactinomycetaceae</taxon>
        <taxon>Seinonella</taxon>
    </lineage>
</organism>
<dbReference type="Gene3D" id="3.10.180.10">
    <property type="entry name" value="2,3-Dihydroxybiphenyl 1,2-Dioxygenase, domain 1"/>
    <property type="match status" value="1"/>
</dbReference>
<evidence type="ECO:0000313" key="2">
    <source>
        <dbReference type="Proteomes" id="UP000184476"/>
    </source>
</evidence>
<keyword evidence="2" id="KW-1185">Reference proteome</keyword>
<sequence length="82" mass="9383">MLDEDGFVLTLMKGKEINYPKTFHIGFSQRSEDQVGEINKRMKKDGFDVKPPVHSHGYTYYVNAPGDYCRSTLLISQALNQL</sequence>
<proteinExistence type="predicted"/>
<accession>A0A1M4SXD9</accession>
<dbReference type="PANTHER" id="PTHR36113:SF3">
    <property type="entry name" value="SLL5075 PROTEIN"/>
    <property type="match status" value="1"/>
</dbReference>
<dbReference type="SUPFAM" id="SSF54593">
    <property type="entry name" value="Glyoxalase/Bleomycin resistance protein/Dihydroxybiphenyl dioxygenase"/>
    <property type="match status" value="1"/>
</dbReference>
<gene>
    <name evidence="1" type="ORF">SAMN05444392_101190</name>
</gene>
<dbReference type="InterPro" id="IPR029068">
    <property type="entry name" value="Glyas_Bleomycin-R_OHBP_Dase"/>
</dbReference>
<evidence type="ECO:0008006" key="3">
    <source>
        <dbReference type="Google" id="ProtNLM"/>
    </source>
</evidence>
<dbReference type="InterPro" id="IPR051332">
    <property type="entry name" value="Fosfomycin_Res_Enzymes"/>
</dbReference>
<name>A0A1M4SXD9_9BACL</name>
<dbReference type="EMBL" id="FQVL01000001">
    <property type="protein sequence ID" value="SHE36874.1"/>
    <property type="molecule type" value="Genomic_DNA"/>
</dbReference>
<dbReference type="STRING" id="112248.SAMN05444392_101190"/>